<accession>A0A4S8KTP9</accession>
<evidence type="ECO:0000313" key="2">
    <source>
        <dbReference type="EMBL" id="THU79234.1"/>
    </source>
</evidence>
<feature type="compositionally biased region" description="Polar residues" evidence="1">
    <location>
        <begin position="83"/>
        <end position="104"/>
    </location>
</feature>
<feature type="region of interest" description="Disordered" evidence="1">
    <location>
        <begin position="1"/>
        <end position="104"/>
    </location>
</feature>
<dbReference type="EMBL" id="ML180056">
    <property type="protein sequence ID" value="THU79234.1"/>
    <property type="molecule type" value="Genomic_DNA"/>
</dbReference>
<feature type="region of interest" description="Disordered" evidence="1">
    <location>
        <begin position="210"/>
        <end position="242"/>
    </location>
</feature>
<evidence type="ECO:0000256" key="1">
    <source>
        <dbReference type="SAM" id="MobiDB-lite"/>
    </source>
</evidence>
<protein>
    <submittedName>
        <fullName evidence="2">Uncharacterized protein</fullName>
    </submittedName>
</protein>
<reference evidence="2 3" key="1">
    <citation type="journal article" date="2019" name="Nat. Ecol. Evol.">
        <title>Megaphylogeny resolves global patterns of mushroom evolution.</title>
        <authorList>
            <person name="Varga T."/>
            <person name="Krizsan K."/>
            <person name="Foldi C."/>
            <person name="Dima B."/>
            <person name="Sanchez-Garcia M."/>
            <person name="Sanchez-Ramirez S."/>
            <person name="Szollosi G.J."/>
            <person name="Szarkandi J.G."/>
            <person name="Papp V."/>
            <person name="Albert L."/>
            <person name="Andreopoulos W."/>
            <person name="Angelini C."/>
            <person name="Antonin V."/>
            <person name="Barry K.W."/>
            <person name="Bougher N.L."/>
            <person name="Buchanan P."/>
            <person name="Buyck B."/>
            <person name="Bense V."/>
            <person name="Catcheside P."/>
            <person name="Chovatia M."/>
            <person name="Cooper J."/>
            <person name="Damon W."/>
            <person name="Desjardin D."/>
            <person name="Finy P."/>
            <person name="Geml J."/>
            <person name="Haridas S."/>
            <person name="Hughes K."/>
            <person name="Justo A."/>
            <person name="Karasinski D."/>
            <person name="Kautmanova I."/>
            <person name="Kiss B."/>
            <person name="Kocsube S."/>
            <person name="Kotiranta H."/>
            <person name="LaButti K.M."/>
            <person name="Lechner B.E."/>
            <person name="Liimatainen K."/>
            <person name="Lipzen A."/>
            <person name="Lukacs Z."/>
            <person name="Mihaltcheva S."/>
            <person name="Morgado L.N."/>
            <person name="Niskanen T."/>
            <person name="Noordeloos M.E."/>
            <person name="Ohm R.A."/>
            <person name="Ortiz-Santana B."/>
            <person name="Ovrebo C."/>
            <person name="Racz N."/>
            <person name="Riley R."/>
            <person name="Savchenko A."/>
            <person name="Shiryaev A."/>
            <person name="Soop K."/>
            <person name="Spirin V."/>
            <person name="Szebenyi C."/>
            <person name="Tomsovsky M."/>
            <person name="Tulloss R.E."/>
            <person name="Uehling J."/>
            <person name="Grigoriev I.V."/>
            <person name="Vagvolgyi C."/>
            <person name="Papp T."/>
            <person name="Martin F.M."/>
            <person name="Miettinen O."/>
            <person name="Hibbett D.S."/>
            <person name="Nagy L.G."/>
        </authorList>
    </citation>
    <scope>NUCLEOTIDE SEQUENCE [LARGE SCALE GENOMIC DNA]</scope>
    <source>
        <strain evidence="2 3">CBS 962.96</strain>
    </source>
</reference>
<dbReference type="AlphaFoldDB" id="A0A4S8KTP9"/>
<feature type="compositionally biased region" description="Low complexity" evidence="1">
    <location>
        <begin position="211"/>
        <end position="225"/>
    </location>
</feature>
<dbReference type="Proteomes" id="UP000297245">
    <property type="component" value="Unassembled WGS sequence"/>
</dbReference>
<gene>
    <name evidence="2" type="ORF">K435DRAFT_845536</name>
</gene>
<name>A0A4S8KTP9_DENBC</name>
<keyword evidence="3" id="KW-1185">Reference proteome</keyword>
<evidence type="ECO:0000313" key="3">
    <source>
        <dbReference type="Proteomes" id="UP000297245"/>
    </source>
</evidence>
<organism evidence="2 3">
    <name type="scientific">Dendrothele bispora (strain CBS 962.96)</name>
    <dbReference type="NCBI Taxonomy" id="1314807"/>
    <lineage>
        <taxon>Eukaryota</taxon>
        <taxon>Fungi</taxon>
        <taxon>Dikarya</taxon>
        <taxon>Basidiomycota</taxon>
        <taxon>Agaricomycotina</taxon>
        <taxon>Agaricomycetes</taxon>
        <taxon>Agaricomycetidae</taxon>
        <taxon>Agaricales</taxon>
        <taxon>Agaricales incertae sedis</taxon>
        <taxon>Dendrothele</taxon>
    </lineage>
</organism>
<proteinExistence type="predicted"/>
<sequence>MARSAPTDVESASASTPASVVLPAEPSSPPTPTAASLSHDVPSPPKPKGKGRASRTLSANTSTDLTPTSSTLRSSTRQGSSRVLSANPSTDLSPSSSGLRSTTRQAVLECSVTDLRHDIIAHVNATNTSFLEIEEKLQNMNNAAAHTDGILADMQREVSSLASSVKSLTGRVDGIRIAHNVGITERNAMSVRIESNTATLQRIEQQLANLTSHVQQDSSSTQHSSDVSRKRRRSSSVSQSDDILVPNAIGRGAVSTDSTVMSSTTAIQPSVPIPVPIPVPTTAVPTRSVPPPAPAPPPFSNTLSVPSVRAVEYGVRVGPIVLSNFRGMNEAAMALLSVLRNRNRVSQQVRGRRGGPTSLIITWKSEAEAIRFFETWHEEQPAGYEQVSVSLTF</sequence>
<feature type="compositionally biased region" description="Low complexity" evidence="1">
    <location>
        <begin position="61"/>
        <end position="82"/>
    </location>
</feature>